<dbReference type="PANTHER" id="PTHR11365:SF2">
    <property type="entry name" value="5-OXOPROLINASE"/>
    <property type="match status" value="1"/>
</dbReference>
<evidence type="ECO:0000256" key="2">
    <source>
        <dbReference type="SAM" id="MobiDB-lite"/>
    </source>
</evidence>
<evidence type="ECO:0000259" key="3">
    <source>
        <dbReference type="Pfam" id="PF01968"/>
    </source>
</evidence>
<name>A0A553NH65_9TELE</name>
<proteinExistence type="inferred from homology"/>
<feature type="domain" description="Hydantoinase/oxoprolinase N-terminal" evidence="5">
    <location>
        <begin position="10"/>
        <end position="216"/>
    </location>
</feature>
<dbReference type="GO" id="GO:0017168">
    <property type="term" value="F:5-oxoprolinase (ATP-hydrolyzing) activity"/>
    <property type="evidence" value="ECO:0007669"/>
    <property type="project" value="TreeGrafter"/>
</dbReference>
<dbReference type="Proteomes" id="UP000316079">
    <property type="component" value="Unassembled WGS sequence"/>
</dbReference>
<feature type="domain" description="Hydantoinase B/oxoprolinase" evidence="4">
    <location>
        <begin position="747"/>
        <end position="1267"/>
    </location>
</feature>
<dbReference type="InterPro" id="IPR045079">
    <property type="entry name" value="Oxoprolinase-like"/>
</dbReference>
<reference evidence="6 7" key="1">
    <citation type="journal article" date="2019" name="Sci. Data">
        <title>Hybrid genome assembly and annotation of Danionella translucida.</title>
        <authorList>
            <person name="Kadobianskyi M."/>
            <person name="Schulze L."/>
            <person name="Schuelke M."/>
            <person name="Judkewitz B."/>
        </authorList>
    </citation>
    <scope>NUCLEOTIDE SEQUENCE [LARGE SCALE GENOMIC DNA]</scope>
    <source>
        <strain evidence="6 7">Bolton</strain>
    </source>
</reference>
<dbReference type="Pfam" id="PF05378">
    <property type="entry name" value="Hydant_A_N"/>
    <property type="match status" value="1"/>
</dbReference>
<evidence type="ECO:0000313" key="6">
    <source>
        <dbReference type="EMBL" id="TRY64738.1"/>
    </source>
</evidence>
<feature type="region of interest" description="Disordered" evidence="2">
    <location>
        <begin position="1260"/>
        <end position="1285"/>
    </location>
</feature>
<organism evidence="6 7">
    <name type="scientific">Danionella cerebrum</name>
    <dbReference type="NCBI Taxonomy" id="2873325"/>
    <lineage>
        <taxon>Eukaryota</taxon>
        <taxon>Metazoa</taxon>
        <taxon>Chordata</taxon>
        <taxon>Craniata</taxon>
        <taxon>Vertebrata</taxon>
        <taxon>Euteleostomi</taxon>
        <taxon>Actinopterygii</taxon>
        <taxon>Neopterygii</taxon>
        <taxon>Teleostei</taxon>
        <taxon>Ostariophysi</taxon>
        <taxon>Cypriniformes</taxon>
        <taxon>Danionidae</taxon>
        <taxon>Danioninae</taxon>
        <taxon>Danionella</taxon>
    </lineage>
</organism>
<accession>A0A553NH65</accession>
<evidence type="ECO:0000259" key="5">
    <source>
        <dbReference type="Pfam" id="PF05378"/>
    </source>
</evidence>
<protein>
    <recommendedName>
        <fullName evidence="8">5-oxoprolinase, ATP-hydrolysing</fullName>
    </recommendedName>
</protein>
<evidence type="ECO:0000313" key="7">
    <source>
        <dbReference type="Proteomes" id="UP000316079"/>
    </source>
</evidence>
<dbReference type="OrthoDB" id="3643at2759"/>
<evidence type="ECO:0008006" key="8">
    <source>
        <dbReference type="Google" id="ProtNLM"/>
    </source>
</evidence>
<evidence type="ECO:0000259" key="4">
    <source>
        <dbReference type="Pfam" id="PF02538"/>
    </source>
</evidence>
<dbReference type="PANTHER" id="PTHR11365">
    <property type="entry name" value="5-OXOPROLINASE RELATED"/>
    <property type="match status" value="1"/>
</dbReference>
<dbReference type="Pfam" id="PF02538">
    <property type="entry name" value="Hydantoinase_B"/>
    <property type="match status" value="1"/>
</dbReference>
<keyword evidence="7" id="KW-1185">Reference proteome</keyword>
<dbReference type="STRING" id="623744.A0A553NH65"/>
<dbReference type="EMBL" id="SRMA01026971">
    <property type="protein sequence ID" value="TRY64738.1"/>
    <property type="molecule type" value="Genomic_DNA"/>
</dbReference>
<dbReference type="GO" id="GO:0006749">
    <property type="term" value="P:glutathione metabolic process"/>
    <property type="evidence" value="ECO:0007669"/>
    <property type="project" value="TreeGrafter"/>
</dbReference>
<gene>
    <name evidence="6" type="ORF">DNTS_017793</name>
</gene>
<dbReference type="Pfam" id="PF01968">
    <property type="entry name" value="Hydantoinase_A"/>
    <property type="match status" value="1"/>
</dbReference>
<dbReference type="InterPro" id="IPR002821">
    <property type="entry name" value="Hydantoinase_A"/>
</dbReference>
<dbReference type="InterPro" id="IPR008040">
    <property type="entry name" value="Hydant_A_N"/>
</dbReference>
<sequence length="1285" mass="139400">MAETEGKFDFAIDRGGTFTDVFARLPDGREKVLKLLSHDPQNYRDAPTEGIRRVLEEETGQSFPRDRPLDTSNIGWIRMGTTVATNALLERQGERTALLVTRGFRDLLHIGTQARPNLFDLEVRMPDVLYEEVIEVEERVILRQDSCQLPRTEPKRMVTGSTGECLEVLRELDLQQVELDLTRVRSKGIRSLAVLLLHSYTWAAHEKAVGSLAKRLGFTQVSLSSEVMPMVRAVPRGYTVCADAYLTPKIHLYLTEFTAGFKGGLKGVDVLFMQSDGGLTPMDQFCGSRAVLSGPAGGVVGYAVTCSGSTEKKPAIGFDMGGTSTDVSRYAGQYEHVFEASIAGVTLQAPQLDINTVAAGGGSRLFFRSGMFVVGPESAGAHPGPACYRKGGPLTVTDANLALGRLLPSFFPKIFGPGENEPLSTEETMKHFRKLMQEINHFLSTNESAGEALGVKQSKMNVEEIAMGFINVANEAMCRPIRALTQAKGHDTSEHVLACFGGAGGQHACAIARALGMKTVFIHKYSGVLSAYGLALADVVEELQEPCALQYEASSFYELDRRIEHLSQRCDQILHKRGFSSFQISIEVFLHLRYEGTDCALMITAAGYPSNPSSCRSGDFRTAFTKRYLKEFGFTITDRPIMVDDIRVRGSGKSGIRSKLQQRVGQKPPNPVKVTQCYFEDGYLDTGVYLWEDLSCDHSIQGPAIIIDKNSTILVEPTCVAHLTKDGDVCIDVGMGTQCVFGTQLNTIQLSIFSHRFMSIAEQMGRVLQRTSISTNIKERLDFSCAVFGPDGGLVSNAPHIPVHLGAMQETVQFQIKAAGGSMKEGDVILSNHPCAGGSHLPDLTVITPVFQDGLSVPVFFVASRGHHADIGGITPGSMPPHSTSLQQEGAVFTSFKLVTGGVFQEKAVTEALMAPAQYTGCSGTRNLRDNLSDLRAQVAANRRGCQLVGELIGTYGLDVVQAYMGHIQSNAELAVRDMLKDFARRRWEETGSLEVEAEDQMDDGTPIKLKVQINKDQGSAVFDFSGTGTEVWGNCNAPRAITLSALIYCLRCMVGQDIPLNQGCLAPVKVIIPPGSILQPSQNAAVVGGNVLTSQRVVDVIFKAFQVCAASQGCMNNVSFGSEKSGYYETVAGGAGAGPSWNGRGGVHSHMTNTRITDPEILESRYPVILEHFSLRTKSGGAGLYRGGDGVVRKLRFRSPVVLSVLTERRSTKPYGLHGGEDGAPGLNLLHRTDGRILNLGAKNTISLDPGDMFSLYTPGGGGYGPVEEQDGEHHLPPKRRCLR</sequence>
<evidence type="ECO:0000256" key="1">
    <source>
        <dbReference type="ARBA" id="ARBA00010403"/>
    </source>
</evidence>
<comment type="caution">
    <text evidence="6">The sequence shown here is derived from an EMBL/GenBank/DDBJ whole genome shotgun (WGS) entry which is preliminary data.</text>
</comment>
<dbReference type="GO" id="GO:0005829">
    <property type="term" value="C:cytosol"/>
    <property type="evidence" value="ECO:0007669"/>
    <property type="project" value="TreeGrafter"/>
</dbReference>
<feature type="domain" description="Hydantoinase A/oxoprolinase" evidence="3">
    <location>
        <begin position="236"/>
        <end position="542"/>
    </location>
</feature>
<dbReference type="InterPro" id="IPR003692">
    <property type="entry name" value="Hydantoinase_B"/>
</dbReference>
<comment type="similarity">
    <text evidence="1">Belongs to the oxoprolinase family.</text>
</comment>